<proteinExistence type="predicted"/>
<dbReference type="PANTHER" id="PTHR47515">
    <property type="entry name" value="LOW CALCIUM RESPONSE LOCUS PROTEIN T"/>
    <property type="match status" value="1"/>
</dbReference>
<evidence type="ECO:0000313" key="2">
    <source>
        <dbReference type="EMBL" id="BDQ38870.1"/>
    </source>
</evidence>
<dbReference type="PANTHER" id="PTHR47515:SF2">
    <property type="entry name" value="INTEGRASE CORE DOMAIN PROTEIN"/>
    <property type="match status" value="1"/>
</dbReference>
<dbReference type="Proteomes" id="UP001317742">
    <property type="component" value="Chromosome"/>
</dbReference>
<dbReference type="PROSITE" id="PS50994">
    <property type="entry name" value="INTEGRASE"/>
    <property type="match status" value="1"/>
</dbReference>
<feature type="domain" description="Integrase catalytic" evidence="1">
    <location>
        <begin position="1"/>
        <end position="124"/>
    </location>
</feature>
<organism evidence="2 3">
    <name type="scientific">Pseudodesulfovibrio nedwellii</name>
    <dbReference type="NCBI Taxonomy" id="2973072"/>
    <lineage>
        <taxon>Bacteria</taxon>
        <taxon>Pseudomonadati</taxon>
        <taxon>Thermodesulfobacteriota</taxon>
        <taxon>Desulfovibrionia</taxon>
        <taxon>Desulfovibrionales</taxon>
        <taxon>Desulfovibrionaceae</taxon>
    </lineage>
</organism>
<accession>A0ABN6SAL2</accession>
<gene>
    <name evidence="2" type="ORF">SYK_32300</name>
</gene>
<protein>
    <recommendedName>
        <fullName evidence="1">Integrase catalytic domain-containing protein</fullName>
    </recommendedName>
</protein>
<evidence type="ECO:0000313" key="3">
    <source>
        <dbReference type="Proteomes" id="UP001317742"/>
    </source>
</evidence>
<dbReference type="Pfam" id="PF13683">
    <property type="entry name" value="rve_3"/>
    <property type="match status" value="1"/>
</dbReference>
<name>A0ABN6SAL2_9BACT</name>
<sequence>MEVDTNLPAGRVIRVLDRISEEQGCYPENLRMDNGPKCISNVMEEWAKLHSVELQFIQPGKPTLNSYIECFNRTHREEVFDFYIFNSLSEVRKSTEEFIREYNEERLHESMRNLTSLEFAIHAGQLPGMDEPQKSRKLA</sequence>
<dbReference type="InterPro" id="IPR012337">
    <property type="entry name" value="RNaseH-like_sf"/>
</dbReference>
<keyword evidence="3" id="KW-1185">Reference proteome</keyword>
<dbReference type="EMBL" id="AP026709">
    <property type="protein sequence ID" value="BDQ38870.1"/>
    <property type="molecule type" value="Genomic_DNA"/>
</dbReference>
<dbReference type="Gene3D" id="3.30.420.10">
    <property type="entry name" value="Ribonuclease H-like superfamily/Ribonuclease H"/>
    <property type="match status" value="1"/>
</dbReference>
<evidence type="ECO:0000259" key="1">
    <source>
        <dbReference type="PROSITE" id="PS50994"/>
    </source>
</evidence>
<dbReference type="SUPFAM" id="SSF53098">
    <property type="entry name" value="Ribonuclease H-like"/>
    <property type="match status" value="1"/>
</dbReference>
<dbReference type="InterPro" id="IPR036397">
    <property type="entry name" value="RNaseH_sf"/>
</dbReference>
<reference evidence="2 3" key="1">
    <citation type="submission" date="2022-08" db="EMBL/GenBank/DDBJ databases">
        <title>Genome Sequence of the sulphate-reducing bacterium, Pseudodesulfovibrio sp. SYK.</title>
        <authorList>
            <person name="Kondo R."/>
            <person name="Kataoka T."/>
        </authorList>
    </citation>
    <scope>NUCLEOTIDE SEQUENCE [LARGE SCALE GENOMIC DNA]</scope>
    <source>
        <strain evidence="2 3">SYK</strain>
    </source>
</reference>
<dbReference type="InterPro" id="IPR001584">
    <property type="entry name" value="Integrase_cat-core"/>
</dbReference>